<proteinExistence type="predicted"/>
<dbReference type="EMBL" id="LR796315">
    <property type="protein sequence ID" value="CAB4136085.1"/>
    <property type="molecule type" value="Genomic_DNA"/>
</dbReference>
<organism evidence="2">
    <name type="scientific">uncultured Caudovirales phage</name>
    <dbReference type="NCBI Taxonomy" id="2100421"/>
    <lineage>
        <taxon>Viruses</taxon>
        <taxon>Duplodnaviria</taxon>
        <taxon>Heunggongvirae</taxon>
        <taxon>Uroviricota</taxon>
        <taxon>Caudoviricetes</taxon>
        <taxon>Peduoviridae</taxon>
        <taxon>Maltschvirus</taxon>
        <taxon>Maltschvirus maltsch</taxon>
    </lineage>
</organism>
<feature type="region of interest" description="Disordered" evidence="1">
    <location>
        <begin position="1"/>
        <end position="21"/>
    </location>
</feature>
<evidence type="ECO:0000313" key="3">
    <source>
        <dbReference type="EMBL" id="CAB5228688.1"/>
    </source>
</evidence>
<evidence type="ECO:0000313" key="2">
    <source>
        <dbReference type="EMBL" id="CAB4136085.1"/>
    </source>
</evidence>
<gene>
    <name evidence="3" type="ORF">UFOVP1549_55</name>
    <name evidence="2" type="ORF">UFOVP303_39</name>
</gene>
<dbReference type="EMBL" id="LR798394">
    <property type="protein sequence ID" value="CAB5228688.1"/>
    <property type="molecule type" value="Genomic_DNA"/>
</dbReference>
<sequence length="98" mass="11465">MMIGKNIMKSTDASPPTNDPEVIQGARWYLRDGDIKKIRQQGLSRQYKNPQRFVKAMMDALSESDISQKWSDGDWKPIAEKMLLQLWQNQNKMQVKRP</sequence>
<name>A0A6J5LNS6_9CAUD</name>
<reference evidence="2" key="1">
    <citation type="submission" date="2020-04" db="EMBL/GenBank/DDBJ databases">
        <authorList>
            <person name="Chiriac C."/>
            <person name="Salcher M."/>
            <person name="Ghai R."/>
            <person name="Kavagutti S V."/>
        </authorList>
    </citation>
    <scope>NUCLEOTIDE SEQUENCE</scope>
</reference>
<accession>A0A6J5LNS6</accession>
<protein>
    <submittedName>
        <fullName evidence="2">Uncharacterized protein</fullName>
    </submittedName>
</protein>
<evidence type="ECO:0000256" key="1">
    <source>
        <dbReference type="SAM" id="MobiDB-lite"/>
    </source>
</evidence>